<protein>
    <recommendedName>
        <fullName evidence="1">Antirepressor protein C-terminal domain-containing protein</fullName>
    </recommendedName>
</protein>
<gene>
    <name evidence="2" type="ORF">DR864_09535</name>
</gene>
<dbReference type="RefSeq" id="WP_114066744.1">
    <property type="nucleotide sequence ID" value="NZ_CP030850.1"/>
</dbReference>
<dbReference type="EMBL" id="CP030850">
    <property type="protein sequence ID" value="AXE17959.1"/>
    <property type="molecule type" value="Genomic_DNA"/>
</dbReference>
<evidence type="ECO:0000259" key="1">
    <source>
        <dbReference type="Pfam" id="PF03374"/>
    </source>
</evidence>
<dbReference type="OrthoDB" id="9872630at2"/>
<dbReference type="GO" id="GO:0003677">
    <property type="term" value="F:DNA binding"/>
    <property type="evidence" value="ECO:0007669"/>
    <property type="project" value="InterPro"/>
</dbReference>
<dbReference type="InterPro" id="IPR005039">
    <property type="entry name" value="Ant_C"/>
</dbReference>
<organism evidence="2 3">
    <name type="scientific">Runella rosea</name>
    <dbReference type="NCBI Taxonomy" id="2259595"/>
    <lineage>
        <taxon>Bacteria</taxon>
        <taxon>Pseudomonadati</taxon>
        <taxon>Bacteroidota</taxon>
        <taxon>Cytophagia</taxon>
        <taxon>Cytophagales</taxon>
        <taxon>Spirosomataceae</taxon>
        <taxon>Runella</taxon>
    </lineage>
</organism>
<proteinExistence type="predicted"/>
<sequence length="105" mass="12506">MKIKLKELLKDSYSMKETAELLGFKNRAMMFSFLRRYNIINGSLPAREFLIMEYFDVQNYKIRNRKGECFKAVPLIRVTQAGVKFIEDLHHLLTKDQYAPHFTQK</sequence>
<dbReference type="Pfam" id="PF03374">
    <property type="entry name" value="ANT"/>
    <property type="match status" value="1"/>
</dbReference>
<feature type="domain" description="Antirepressor protein C-terminal" evidence="1">
    <location>
        <begin position="10"/>
        <end position="89"/>
    </location>
</feature>
<accession>A0A344TH38</accession>
<name>A0A344TH38_9BACT</name>
<dbReference type="AlphaFoldDB" id="A0A344TH38"/>
<keyword evidence="3" id="KW-1185">Reference proteome</keyword>
<evidence type="ECO:0000313" key="2">
    <source>
        <dbReference type="EMBL" id="AXE17959.1"/>
    </source>
</evidence>
<evidence type="ECO:0000313" key="3">
    <source>
        <dbReference type="Proteomes" id="UP000251993"/>
    </source>
</evidence>
<reference evidence="2 3" key="1">
    <citation type="submission" date="2018-07" db="EMBL/GenBank/DDBJ databases">
        <title>Genome sequencing of Runella.</title>
        <authorList>
            <person name="Baek M.-G."/>
            <person name="Yi H."/>
        </authorList>
    </citation>
    <scope>NUCLEOTIDE SEQUENCE [LARGE SCALE GENOMIC DNA]</scope>
    <source>
        <strain evidence="2 3">HYN0085</strain>
    </source>
</reference>
<dbReference type="Proteomes" id="UP000251993">
    <property type="component" value="Chromosome"/>
</dbReference>
<dbReference type="KEGG" id="run:DR864_09535"/>